<keyword evidence="6" id="KW-0378">Hydrolase</keyword>
<feature type="transmembrane region" description="Helical" evidence="3">
    <location>
        <begin position="438"/>
        <end position="460"/>
    </location>
</feature>
<dbReference type="GO" id="GO:0016020">
    <property type="term" value="C:membrane"/>
    <property type="evidence" value="ECO:0007669"/>
    <property type="project" value="UniProtKB-SubCell"/>
</dbReference>
<dbReference type="GO" id="GO:0008800">
    <property type="term" value="F:beta-lactamase activity"/>
    <property type="evidence" value="ECO:0007669"/>
    <property type="project" value="UniProtKB-EC"/>
</dbReference>
<evidence type="ECO:0000256" key="1">
    <source>
        <dbReference type="ARBA" id="ARBA00004370"/>
    </source>
</evidence>
<evidence type="ECO:0000259" key="5">
    <source>
        <dbReference type="Pfam" id="PF00144"/>
    </source>
</evidence>
<sequence length="476" mass="49702">MVAFGWILGALAVLTSSLSPVAGTAELDAFIQAELPDSAAPGLAYARVEDGEIVARGFGEQLKGSGDEVTADTLFPIGSVTKSFTALAIMQLVEADEINLDDPVSKYLPAFADGAGSKITLRQLLNHTSGFSTVQGNSQHGNADASQFGLVEYAGELAKAGPARTPGTAWEYSNANYQILGAVMERVSRSSYSDYVDARIFEPLGMANSLVAVGDFPASAATGHRPWFGSVRPAASGPQHRINAPAGGIISSANDMGRYVAMWLNGKDDVISAATKAAMLAPSGPASQSYGLGWALDAAQGTAYHTGLVPGFETLASFAPAKGTGVVVLVNANGGLGFADTWYLIGGVSAQAMGQDHKDDGSRIGPQVAYLSIALLPPLFILFGFISWKGRSGLRRKRESSGGRISLWLPVLAMGGLAFFLLVYLPQMFGGSIATLRIYQPDFALCLIATAILAPAWAILRLVLAHSREAAPIGNC</sequence>
<evidence type="ECO:0000256" key="4">
    <source>
        <dbReference type="SAM" id="SignalP"/>
    </source>
</evidence>
<dbReference type="AlphaFoldDB" id="A0A0M4LSM9"/>
<name>A0A0M4LSM9_9SPHN</name>
<keyword evidence="2 3" id="KW-0472">Membrane</keyword>
<dbReference type="OrthoDB" id="9804448at2"/>
<keyword evidence="7" id="KW-1185">Reference proteome</keyword>
<gene>
    <name evidence="6" type="ORF">AMC99_00263</name>
</gene>
<keyword evidence="3" id="KW-0812">Transmembrane</keyword>
<feature type="transmembrane region" description="Helical" evidence="3">
    <location>
        <begin position="368"/>
        <end position="386"/>
    </location>
</feature>
<protein>
    <submittedName>
        <fullName evidence="6">Beta-lactamase</fullName>
        <ecNumber evidence="6">3.5.2.6</ecNumber>
    </submittedName>
</protein>
<keyword evidence="4" id="KW-0732">Signal</keyword>
<dbReference type="InterPro" id="IPR012338">
    <property type="entry name" value="Beta-lactam/transpept-like"/>
</dbReference>
<dbReference type="InterPro" id="IPR001466">
    <property type="entry name" value="Beta-lactam-related"/>
</dbReference>
<dbReference type="PANTHER" id="PTHR46825">
    <property type="entry name" value="D-ALANYL-D-ALANINE-CARBOXYPEPTIDASE/ENDOPEPTIDASE AMPH"/>
    <property type="match status" value="1"/>
</dbReference>
<dbReference type="InterPro" id="IPR050491">
    <property type="entry name" value="AmpC-like"/>
</dbReference>
<feature type="transmembrane region" description="Helical" evidence="3">
    <location>
        <begin position="407"/>
        <end position="426"/>
    </location>
</feature>
<dbReference type="SUPFAM" id="SSF56601">
    <property type="entry name" value="beta-lactamase/transpeptidase-like"/>
    <property type="match status" value="1"/>
</dbReference>
<accession>A0A0M4LSM9</accession>
<feature type="signal peptide" evidence="4">
    <location>
        <begin position="1"/>
        <end position="22"/>
    </location>
</feature>
<feature type="domain" description="Beta-lactamase-related" evidence="5">
    <location>
        <begin position="28"/>
        <end position="340"/>
    </location>
</feature>
<evidence type="ECO:0000313" key="7">
    <source>
        <dbReference type="Proteomes" id="UP000057938"/>
    </source>
</evidence>
<dbReference type="EC" id="3.5.2.6" evidence="6"/>
<comment type="subcellular location">
    <subcellularLocation>
        <location evidence="1">Membrane</location>
    </subcellularLocation>
</comment>
<dbReference type="Pfam" id="PF00144">
    <property type="entry name" value="Beta-lactamase"/>
    <property type="match status" value="1"/>
</dbReference>
<evidence type="ECO:0000313" key="6">
    <source>
        <dbReference type="EMBL" id="ALE15579.1"/>
    </source>
</evidence>
<dbReference type="Gene3D" id="3.40.710.10">
    <property type="entry name" value="DD-peptidase/beta-lactamase superfamily"/>
    <property type="match status" value="1"/>
</dbReference>
<dbReference type="PATRIC" id="fig|361183.4.peg.264"/>
<keyword evidence="3" id="KW-1133">Transmembrane helix</keyword>
<dbReference type="KEGG" id="aep:AMC99_00263"/>
<reference evidence="6 7" key="1">
    <citation type="submission" date="2015-09" db="EMBL/GenBank/DDBJ databases">
        <title>Complete genome sequence of a benzo[a]pyrene-degrading bacterium Altererythrobacter epoxidivorans CGMCC 1.7731T.</title>
        <authorList>
            <person name="Li Z."/>
            <person name="Cheng H."/>
            <person name="Huo Y."/>
            <person name="Xu X."/>
        </authorList>
    </citation>
    <scope>NUCLEOTIDE SEQUENCE [LARGE SCALE GENOMIC DNA]</scope>
    <source>
        <strain evidence="6 7">CGMCC 1.7731</strain>
    </source>
</reference>
<evidence type="ECO:0000256" key="2">
    <source>
        <dbReference type="ARBA" id="ARBA00023136"/>
    </source>
</evidence>
<dbReference type="PANTHER" id="PTHR46825:SF11">
    <property type="entry name" value="PENICILLIN-BINDING PROTEIN 4"/>
    <property type="match status" value="1"/>
</dbReference>
<feature type="chain" id="PRO_5005797841" evidence="4">
    <location>
        <begin position="23"/>
        <end position="476"/>
    </location>
</feature>
<dbReference type="EMBL" id="CP012669">
    <property type="protein sequence ID" value="ALE15579.1"/>
    <property type="molecule type" value="Genomic_DNA"/>
</dbReference>
<dbReference type="Proteomes" id="UP000057938">
    <property type="component" value="Chromosome"/>
</dbReference>
<organism evidence="6 7">
    <name type="scientific">Altererythrobacter epoxidivorans</name>
    <dbReference type="NCBI Taxonomy" id="361183"/>
    <lineage>
        <taxon>Bacteria</taxon>
        <taxon>Pseudomonadati</taxon>
        <taxon>Pseudomonadota</taxon>
        <taxon>Alphaproteobacteria</taxon>
        <taxon>Sphingomonadales</taxon>
        <taxon>Erythrobacteraceae</taxon>
        <taxon>Altererythrobacter</taxon>
    </lineage>
</organism>
<evidence type="ECO:0000256" key="3">
    <source>
        <dbReference type="SAM" id="Phobius"/>
    </source>
</evidence>
<dbReference type="STRING" id="361183.AMC99_00263"/>
<proteinExistence type="predicted"/>